<dbReference type="PIRSF" id="PIRSF000429">
    <property type="entry name" value="Ac-CoA_Ac_transf"/>
    <property type="match status" value="1"/>
</dbReference>
<reference evidence="3 4" key="1">
    <citation type="submission" date="2024-05" db="EMBL/GenBank/DDBJ databases">
        <title>Three bacterial strains, DH-69, EH-24, and ECK-19 isolated from coastal sediments.</title>
        <authorList>
            <person name="Ye Y.-Q."/>
            <person name="Du Z.-J."/>
        </authorList>
    </citation>
    <scope>NUCLEOTIDE SEQUENCE [LARGE SCALE GENOMIC DNA]</scope>
    <source>
        <strain evidence="3 4">ECK-19</strain>
    </source>
</reference>
<dbReference type="PANTHER" id="PTHR42870:SF1">
    <property type="entry name" value="NON-SPECIFIC LIPID-TRANSFER PROTEIN-LIKE 2"/>
    <property type="match status" value="1"/>
</dbReference>
<keyword evidence="4" id="KW-1185">Reference proteome</keyword>
<dbReference type="Pfam" id="PF00108">
    <property type="entry name" value="Thiolase_N"/>
    <property type="match status" value="1"/>
</dbReference>
<accession>A0ABV3Z8N9</accession>
<dbReference type="SUPFAM" id="SSF53901">
    <property type="entry name" value="Thiolase-like"/>
    <property type="match status" value="2"/>
</dbReference>
<evidence type="ECO:0000313" key="3">
    <source>
        <dbReference type="EMBL" id="MEX6633781.1"/>
    </source>
</evidence>
<feature type="domain" description="Thiolase C-terminal" evidence="2">
    <location>
        <begin position="277"/>
        <end position="409"/>
    </location>
</feature>
<gene>
    <name evidence="3" type="ORF">ABFZ84_09510</name>
</gene>
<dbReference type="Pfam" id="PF22691">
    <property type="entry name" value="Thiolase_C_1"/>
    <property type="match status" value="1"/>
</dbReference>
<comment type="caution">
    <text evidence="3">The sequence shown here is derived from an EMBL/GenBank/DDBJ whole genome shotgun (WGS) entry which is preliminary data.</text>
</comment>
<evidence type="ECO:0000259" key="2">
    <source>
        <dbReference type="Pfam" id="PF22691"/>
    </source>
</evidence>
<feature type="domain" description="Thiolase N-terminal" evidence="1">
    <location>
        <begin position="7"/>
        <end position="190"/>
    </location>
</feature>
<dbReference type="RefSeq" id="WP_369313778.1">
    <property type="nucleotide sequence ID" value="NZ_JBEHZE010000001.1"/>
</dbReference>
<evidence type="ECO:0000259" key="1">
    <source>
        <dbReference type="Pfam" id="PF00108"/>
    </source>
</evidence>
<evidence type="ECO:0000313" key="4">
    <source>
        <dbReference type="Proteomes" id="UP001560685"/>
    </source>
</evidence>
<dbReference type="InterPro" id="IPR002155">
    <property type="entry name" value="Thiolase"/>
</dbReference>
<dbReference type="PANTHER" id="PTHR42870">
    <property type="entry name" value="ACETYL-COA C-ACETYLTRANSFERASE"/>
    <property type="match status" value="1"/>
</dbReference>
<dbReference type="Gene3D" id="3.40.47.10">
    <property type="match status" value="1"/>
</dbReference>
<dbReference type="EMBL" id="JBEHZE010000001">
    <property type="protein sequence ID" value="MEX6633781.1"/>
    <property type="molecule type" value="Genomic_DNA"/>
</dbReference>
<dbReference type="NCBIfam" id="NF004936">
    <property type="entry name" value="PRK06289.1"/>
    <property type="match status" value="1"/>
</dbReference>
<dbReference type="Proteomes" id="UP001560685">
    <property type="component" value="Unassembled WGS sequence"/>
</dbReference>
<dbReference type="InterPro" id="IPR055140">
    <property type="entry name" value="Thiolase_C_2"/>
</dbReference>
<dbReference type="InterPro" id="IPR020616">
    <property type="entry name" value="Thiolase_N"/>
</dbReference>
<sequence>MTRNVRVLGGFQTDFSKNWAREEKDLTALFTETLQGGFEAAHVLPGEVESAHVGNFTAELFCDQGHLGGFFTAAAPEMAGTPAMRHEAACASGSMAMLSAMAEIEAGRYDLVAVLGIEMMRNVPGTQAAAYIGPPAMWAGRECVGVKYPWPHMFGKLGEEYERRYGLKREHLSAISKINFENAKRNPNSQTRKWGFEDASFTADDDVNPVIDGMIRKHDCSQMTDGGAVVFLASDEKAAEIVARAGRTLDDAPRISGWGHKTAHIGLNEKLAESHDAEYVFPHVRSAILDMYKRAGITTTDDYDGVEVHDCFTPTEYMAIDHLGLTAPGEGWKAIERGDIALGGKLPINPSGGLIGCGHPVGATGVRMMLDCWKQVTERAGDYQVTNAKRFGMLNLGGSATTAAAFMLDRD</sequence>
<protein>
    <submittedName>
        <fullName evidence="3">Acetyl-CoA acetyltransferase</fullName>
    </submittedName>
</protein>
<organism evidence="3 4">
    <name type="scientific">Hyphococcus lacteus</name>
    <dbReference type="NCBI Taxonomy" id="3143536"/>
    <lineage>
        <taxon>Bacteria</taxon>
        <taxon>Pseudomonadati</taxon>
        <taxon>Pseudomonadota</taxon>
        <taxon>Alphaproteobacteria</taxon>
        <taxon>Parvularculales</taxon>
        <taxon>Parvularculaceae</taxon>
        <taxon>Hyphococcus</taxon>
    </lineage>
</organism>
<proteinExistence type="predicted"/>
<dbReference type="CDD" id="cd00829">
    <property type="entry name" value="SCP-x_thiolase"/>
    <property type="match status" value="1"/>
</dbReference>
<dbReference type="InterPro" id="IPR016039">
    <property type="entry name" value="Thiolase-like"/>
</dbReference>
<name>A0ABV3Z8N9_9PROT</name>